<name>A0AA38KW33_9AGAR</name>
<keyword evidence="1" id="KW-0863">Zinc-finger</keyword>
<dbReference type="PROSITE" id="PS50966">
    <property type="entry name" value="ZF_SWIM"/>
    <property type="match status" value="1"/>
</dbReference>
<dbReference type="EMBL" id="MU794304">
    <property type="protein sequence ID" value="KAJ3779723.1"/>
    <property type="molecule type" value="Genomic_DNA"/>
</dbReference>
<feature type="compositionally biased region" description="Low complexity" evidence="2">
    <location>
        <begin position="121"/>
        <end position="139"/>
    </location>
</feature>
<gene>
    <name evidence="4" type="ORF">GGU10DRAFT_381892</name>
</gene>
<reference evidence="4" key="1">
    <citation type="submission" date="2022-08" db="EMBL/GenBank/DDBJ databases">
        <authorList>
            <consortium name="DOE Joint Genome Institute"/>
            <person name="Min B."/>
            <person name="Riley R."/>
            <person name="Sierra-Patev S."/>
            <person name="Naranjo-Ortiz M."/>
            <person name="Looney B."/>
            <person name="Konkel Z."/>
            <person name="Slot J.C."/>
            <person name="Sakamoto Y."/>
            <person name="Steenwyk J.L."/>
            <person name="Rokas A."/>
            <person name="Carro J."/>
            <person name="Camarero S."/>
            <person name="Ferreira P."/>
            <person name="Molpeceres G."/>
            <person name="Ruiz-Duenas F.J."/>
            <person name="Serrano A."/>
            <person name="Henrissat B."/>
            <person name="Drula E."/>
            <person name="Hughes K.W."/>
            <person name="Mata J.L."/>
            <person name="Ishikawa N.K."/>
            <person name="Vargas-Isla R."/>
            <person name="Ushijima S."/>
            <person name="Smith C.A."/>
            <person name="Ahrendt S."/>
            <person name="Andreopoulos W."/>
            <person name="He G."/>
            <person name="Labutti K."/>
            <person name="Lipzen A."/>
            <person name="Ng V."/>
            <person name="Sandor L."/>
            <person name="Barry K."/>
            <person name="Martinez A.T."/>
            <person name="Xiao Y."/>
            <person name="Gibbons J.G."/>
            <person name="Terashima K."/>
            <person name="Hibbett D.S."/>
            <person name="Grigoriev I.V."/>
        </authorList>
    </citation>
    <scope>NUCLEOTIDE SEQUENCE</scope>
    <source>
        <strain evidence="4">TFB10291</strain>
    </source>
</reference>
<keyword evidence="1" id="KW-0479">Metal-binding</keyword>
<dbReference type="Proteomes" id="UP001163798">
    <property type="component" value="Unassembled WGS sequence"/>
</dbReference>
<feature type="region of interest" description="Disordered" evidence="2">
    <location>
        <begin position="113"/>
        <end position="139"/>
    </location>
</feature>
<accession>A0AA38KW33</accession>
<feature type="compositionally biased region" description="Basic and acidic residues" evidence="2">
    <location>
        <begin position="257"/>
        <end position="268"/>
    </location>
</feature>
<evidence type="ECO:0000256" key="1">
    <source>
        <dbReference type="PROSITE-ProRule" id="PRU00325"/>
    </source>
</evidence>
<evidence type="ECO:0000313" key="4">
    <source>
        <dbReference type="EMBL" id="KAJ3779723.1"/>
    </source>
</evidence>
<keyword evidence="5" id="KW-1185">Reference proteome</keyword>
<organism evidence="4 5">
    <name type="scientific">Lentinula aff. detonsa</name>
    <dbReference type="NCBI Taxonomy" id="2804958"/>
    <lineage>
        <taxon>Eukaryota</taxon>
        <taxon>Fungi</taxon>
        <taxon>Dikarya</taxon>
        <taxon>Basidiomycota</taxon>
        <taxon>Agaricomycotina</taxon>
        <taxon>Agaricomycetes</taxon>
        <taxon>Agaricomycetidae</taxon>
        <taxon>Agaricales</taxon>
        <taxon>Marasmiineae</taxon>
        <taxon>Omphalotaceae</taxon>
        <taxon>Lentinula</taxon>
    </lineage>
</organism>
<keyword evidence="1" id="KW-0862">Zinc</keyword>
<protein>
    <recommendedName>
        <fullName evidence="3">SWIM-type domain-containing protein</fullName>
    </recommendedName>
</protein>
<evidence type="ECO:0000313" key="5">
    <source>
        <dbReference type="Proteomes" id="UP001163798"/>
    </source>
</evidence>
<evidence type="ECO:0000259" key="3">
    <source>
        <dbReference type="PROSITE" id="PS50966"/>
    </source>
</evidence>
<comment type="caution">
    <text evidence="4">The sequence shown here is derived from an EMBL/GenBank/DDBJ whole genome shotgun (WGS) entry which is preliminary data.</text>
</comment>
<dbReference type="AlphaFoldDB" id="A0AA38KW33"/>
<evidence type="ECO:0000256" key="2">
    <source>
        <dbReference type="SAM" id="MobiDB-lite"/>
    </source>
</evidence>
<dbReference type="Pfam" id="PF04434">
    <property type="entry name" value="SWIM"/>
    <property type="match status" value="1"/>
</dbReference>
<feature type="region of interest" description="Disordered" evidence="2">
    <location>
        <begin position="222"/>
        <end position="268"/>
    </location>
</feature>
<feature type="domain" description="SWIM-type" evidence="3">
    <location>
        <begin position="10"/>
        <end position="45"/>
    </location>
</feature>
<dbReference type="InterPro" id="IPR007527">
    <property type="entry name" value="Znf_SWIM"/>
</dbReference>
<feature type="compositionally biased region" description="Low complexity" evidence="2">
    <location>
        <begin position="227"/>
        <end position="237"/>
    </location>
</feature>
<sequence>MAHEQAPVVYQLTIFFSGLAFCSCPDFSSRGGACKHLRAALIQLDVLRARNYNLPVINLPNSEQQARQNLTSLALQAVTSDSNMSPAHDNLPTSQAVQKLDGLLGAGVMDNEMSEDEASDPDAGLGSDDLDSSSISMPSDDGDFNFTLPSHSAQSAVAQQALSRVIFKLNASAPRLAELGNYLAGVSSLPQTHSSNTLENAKTALENIRLLTDQLDRLISGANVNGSPLLSQSSQPLITPRKRKADPLPTLGPSPEKTQRRKDSYSWH</sequence>
<proteinExistence type="predicted"/>
<dbReference type="GO" id="GO:0008270">
    <property type="term" value="F:zinc ion binding"/>
    <property type="evidence" value="ECO:0007669"/>
    <property type="project" value="UniProtKB-KW"/>
</dbReference>